<dbReference type="EMBL" id="JACXJA010000042">
    <property type="protein sequence ID" value="MBD2865471.1"/>
    <property type="molecule type" value="Genomic_DNA"/>
</dbReference>
<name>A0A927H1S0_9BACL</name>
<dbReference type="Gene3D" id="3.20.20.150">
    <property type="entry name" value="Divalent-metal-dependent TIM barrel enzymes"/>
    <property type="match status" value="1"/>
</dbReference>
<dbReference type="PANTHER" id="PTHR12110">
    <property type="entry name" value="HYDROXYPYRUVATE ISOMERASE"/>
    <property type="match status" value="1"/>
</dbReference>
<dbReference type="Proteomes" id="UP000639396">
    <property type="component" value="Unassembled WGS sequence"/>
</dbReference>
<protein>
    <submittedName>
        <fullName evidence="2">Sugar phosphate isomerase/epimerase</fullName>
    </submittedName>
</protein>
<dbReference type="InterPro" id="IPR013022">
    <property type="entry name" value="Xyl_isomerase-like_TIM-brl"/>
</dbReference>
<organism evidence="2 3">
    <name type="scientific">Paenibacillus oceani</name>
    <dbReference type="NCBI Taxonomy" id="2772510"/>
    <lineage>
        <taxon>Bacteria</taxon>
        <taxon>Bacillati</taxon>
        <taxon>Bacillota</taxon>
        <taxon>Bacilli</taxon>
        <taxon>Bacillales</taxon>
        <taxon>Paenibacillaceae</taxon>
        <taxon>Paenibacillus</taxon>
    </lineage>
</organism>
<evidence type="ECO:0000259" key="1">
    <source>
        <dbReference type="Pfam" id="PF01261"/>
    </source>
</evidence>
<reference evidence="2" key="1">
    <citation type="submission" date="2020-09" db="EMBL/GenBank/DDBJ databases">
        <title>A novel bacterium of genus Paenibacillus, isolated from South China Sea.</title>
        <authorList>
            <person name="Huang H."/>
            <person name="Mo K."/>
            <person name="Hu Y."/>
        </authorList>
    </citation>
    <scope>NUCLEOTIDE SEQUENCE</scope>
    <source>
        <strain evidence="2">IB182363</strain>
    </source>
</reference>
<proteinExistence type="predicted"/>
<dbReference type="RefSeq" id="WP_190931090.1">
    <property type="nucleotide sequence ID" value="NZ_JACXJA010000042.1"/>
</dbReference>
<accession>A0A927H1S0</accession>
<keyword evidence="3" id="KW-1185">Reference proteome</keyword>
<comment type="caution">
    <text evidence="2">The sequence shown here is derived from an EMBL/GenBank/DDBJ whole genome shotgun (WGS) entry which is preliminary data.</text>
</comment>
<evidence type="ECO:0000313" key="2">
    <source>
        <dbReference type="EMBL" id="MBD2865471.1"/>
    </source>
</evidence>
<dbReference type="InterPro" id="IPR036237">
    <property type="entry name" value="Xyl_isomerase-like_sf"/>
</dbReference>
<dbReference type="AlphaFoldDB" id="A0A927H1S0"/>
<sequence length="287" mass="31370">MKKGINVWSFPEGMAASDCIRLARKAGYDGIELALAETGELSLESSPEQIRELKRIADGEGIELPSLACGLGWSYALTSTSKPNRDKAIDIVKRQLEIAALLKADTILVVPGAVGVDFIPEADVTEYDVAYENALEALSGLAESAKAANVSIGVENVWNKFLLSPLEMRTFLDSIGSEWVGAYLDTGNTLLNGYPEHWIKILNRRIKKVHFKDFRRNGAGLSAFVDLLAGDVDYPAVTAKLREIGYSDYVIAEMIPPYRHFPEQIVYNTSLSMDAILGRTQEGAGPT</sequence>
<gene>
    <name evidence="2" type="ORF">IDH45_26155</name>
</gene>
<dbReference type="InterPro" id="IPR050312">
    <property type="entry name" value="IolE/XylAMocC-like"/>
</dbReference>
<evidence type="ECO:0000313" key="3">
    <source>
        <dbReference type="Proteomes" id="UP000639396"/>
    </source>
</evidence>
<dbReference type="SUPFAM" id="SSF51658">
    <property type="entry name" value="Xylose isomerase-like"/>
    <property type="match status" value="1"/>
</dbReference>
<feature type="domain" description="Xylose isomerase-like TIM barrel" evidence="1">
    <location>
        <begin position="20"/>
        <end position="256"/>
    </location>
</feature>
<dbReference type="GO" id="GO:0016853">
    <property type="term" value="F:isomerase activity"/>
    <property type="evidence" value="ECO:0007669"/>
    <property type="project" value="UniProtKB-KW"/>
</dbReference>
<dbReference type="PANTHER" id="PTHR12110:SF53">
    <property type="entry name" value="BLR5974 PROTEIN"/>
    <property type="match status" value="1"/>
</dbReference>
<dbReference type="Pfam" id="PF01261">
    <property type="entry name" value="AP_endonuc_2"/>
    <property type="match status" value="1"/>
</dbReference>
<keyword evidence="2" id="KW-0413">Isomerase</keyword>